<organism evidence="1 2">
    <name type="scientific">Wenjunlia tyrosinilytica</name>
    <dbReference type="NCBI Taxonomy" id="1544741"/>
    <lineage>
        <taxon>Bacteria</taxon>
        <taxon>Bacillati</taxon>
        <taxon>Actinomycetota</taxon>
        <taxon>Actinomycetes</taxon>
        <taxon>Kitasatosporales</taxon>
        <taxon>Streptomycetaceae</taxon>
        <taxon>Wenjunlia</taxon>
    </lineage>
</organism>
<dbReference type="EMBL" id="BMMS01000006">
    <property type="protein sequence ID" value="GGO84666.1"/>
    <property type="molecule type" value="Genomic_DNA"/>
</dbReference>
<sequence length="62" mass="6701">MTMRVYSVDPATGERRIRRAVAVTASATTGLALDQRFPPCRCPRCRNGLRPDATAQAPLGAE</sequence>
<dbReference type="AlphaFoldDB" id="A0A918DUL3"/>
<evidence type="ECO:0000313" key="2">
    <source>
        <dbReference type="Proteomes" id="UP000641932"/>
    </source>
</evidence>
<dbReference type="RefSeq" id="WP_189130907.1">
    <property type="nucleotide sequence ID" value="NZ_BMMS01000006.1"/>
</dbReference>
<proteinExistence type="predicted"/>
<keyword evidence="2" id="KW-1185">Reference proteome</keyword>
<reference evidence="1" key="1">
    <citation type="journal article" date="2014" name="Int. J. Syst. Evol. Microbiol.">
        <title>Complete genome sequence of Corynebacterium casei LMG S-19264T (=DSM 44701T), isolated from a smear-ripened cheese.</title>
        <authorList>
            <consortium name="US DOE Joint Genome Institute (JGI-PGF)"/>
            <person name="Walter F."/>
            <person name="Albersmeier A."/>
            <person name="Kalinowski J."/>
            <person name="Ruckert C."/>
        </authorList>
    </citation>
    <scope>NUCLEOTIDE SEQUENCE</scope>
    <source>
        <strain evidence="1">CGMCC 4.7201</strain>
    </source>
</reference>
<comment type="caution">
    <text evidence="1">The sequence shown here is derived from an EMBL/GenBank/DDBJ whole genome shotgun (WGS) entry which is preliminary data.</text>
</comment>
<accession>A0A918DUL3</accession>
<dbReference type="Proteomes" id="UP000641932">
    <property type="component" value="Unassembled WGS sequence"/>
</dbReference>
<gene>
    <name evidence="1" type="ORF">GCM10012280_16660</name>
</gene>
<protein>
    <submittedName>
        <fullName evidence="1">Uncharacterized protein</fullName>
    </submittedName>
</protein>
<reference evidence="1" key="2">
    <citation type="submission" date="2020-09" db="EMBL/GenBank/DDBJ databases">
        <authorList>
            <person name="Sun Q."/>
            <person name="Zhou Y."/>
        </authorList>
    </citation>
    <scope>NUCLEOTIDE SEQUENCE</scope>
    <source>
        <strain evidence="1">CGMCC 4.7201</strain>
    </source>
</reference>
<evidence type="ECO:0000313" key="1">
    <source>
        <dbReference type="EMBL" id="GGO84666.1"/>
    </source>
</evidence>
<name>A0A918DUL3_9ACTN</name>